<dbReference type="NCBIfam" id="TIGR00254">
    <property type="entry name" value="GGDEF"/>
    <property type="match status" value="1"/>
</dbReference>
<evidence type="ECO:0000256" key="3">
    <source>
        <dbReference type="ARBA" id="ARBA00022991"/>
    </source>
</evidence>
<dbReference type="InterPro" id="IPR016132">
    <property type="entry name" value="Phyto_chromo_attachment"/>
</dbReference>
<evidence type="ECO:0000256" key="1">
    <source>
        <dbReference type="ARBA" id="ARBA00022543"/>
    </source>
</evidence>
<dbReference type="PANTHER" id="PTHR46663">
    <property type="entry name" value="DIGUANYLATE CYCLASE DGCT-RELATED"/>
    <property type="match status" value="1"/>
</dbReference>
<dbReference type="GO" id="GO:0006355">
    <property type="term" value="P:regulation of DNA-templated transcription"/>
    <property type="evidence" value="ECO:0007669"/>
    <property type="project" value="InterPro"/>
</dbReference>
<dbReference type="Gene3D" id="3.30.70.270">
    <property type="match status" value="1"/>
</dbReference>
<evidence type="ECO:0000256" key="4">
    <source>
        <dbReference type="ARBA" id="ARBA00023170"/>
    </source>
</evidence>
<evidence type="ECO:0000313" key="5">
    <source>
        <dbReference type="EMBL" id="APR05059.1"/>
    </source>
</evidence>
<dbReference type="InterPro" id="IPR043128">
    <property type="entry name" value="Rev_trsase/Diguanyl_cyclase"/>
</dbReference>
<evidence type="ECO:0000256" key="2">
    <source>
        <dbReference type="ARBA" id="ARBA00022606"/>
    </source>
</evidence>
<dbReference type="InterPro" id="IPR029016">
    <property type="entry name" value="GAF-like_dom_sf"/>
</dbReference>
<dbReference type="PROSITE" id="PS50887">
    <property type="entry name" value="GGDEF"/>
    <property type="match status" value="1"/>
</dbReference>
<keyword evidence="6" id="KW-1185">Reference proteome</keyword>
<protein>
    <submittedName>
        <fullName evidence="5">Diguanylate cyclase</fullName>
    </submittedName>
</protein>
<gene>
    <name evidence="5" type="ORF">Tchl_2219</name>
</gene>
<organism evidence="5 6">
    <name type="scientific">Thauera chlorobenzoica</name>
    <dbReference type="NCBI Taxonomy" id="96773"/>
    <lineage>
        <taxon>Bacteria</taxon>
        <taxon>Pseudomonadati</taxon>
        <taxon>Pseudomonadota</taxon>
        <taxon>Betaproteobacteria</taxon>
        <taxon>Rhodocyclales</taxon>
        <taxon>Zoogloeaceae</taxon>
        <taxon>Thauera</taxon>
    </lineage>
</organism>
<keyword evidence="1" id="KW-0600">Photoreceptor protein</keyword>
<dbReference type="CDD" id="cd01949">
    <property type="entry name" value="GGDEF"/>
    <property type="match status" value="1"/>
</dbReference>
<dbReference type="STRING" id="96773.Tchl_2219"/>
<evidence type="ECO:0000313" key="6">
    <source>
        <dbReference type="Proteomes" id="UP000185739"/>
    </source>
</evidence>
<dbReference type="Pfam" id="PF00360">
    <property type="entry name" value="PHY"/>
    <property type="match status" value="1"/>
</dbReference>
<dbReference type="SUPFAM" id="SSF55781">
    <property type="entry name" value="GAF domain-like"/>
    <property type="match status" value="2"/>
</dbReference>
<dbReference type="InterPro" id="IPR000160">
    <property type="entry name" value="GGDEF_dom"/>
</dbReference>
<keyword evidence="2" id="KW-0716">Sensory transduction</keyword>
<dbReference type="SMART" id="SM00267">
    <property type="entry name" value="GGDEF"/>
    <property type="match status" value="1"/>
</dbReference>
<accession>A0A1H5S1A1</accession>
<dbReference type="Pfam" id="PF08446">
    <property type="entry name" value="PAS_2"/>
    <property type="match status" value="1"/>
</dbReference>
<dbReference type="Gene3D" id="3.30.450.20">
    <property type="entry name" value="PAS domain"/>
    <property type="match status" value="1"/>
</dbReference>
<dbReference type="GO" id="GO:0009881">
    <property type="term" value="F:photoreceptor activity"/>
    <property type="evidence" value="ECO:0007669"/>
    <property type="project" value="UniProtKB-KW"/>
</dbReference>
<dbReference type="AlphaFoldDB" id="A0A1H5S1A1"/>
<dbReference type="Pfam" id="PF01590">
    <property type="entry name" value="GAF"/>
    <property type="match status" value="1"/>
</dbReference>
<dbReference type="RefSeq" id="WP_075148475.1">
    <property type="nucleotide sequence ID" value="NZ_CP018839.1"/>
</dbReference>
<dbReference type="Gene3D" id="3.30.450.270">
    <property type="match status" value="1"/>
</dbReference>
<dbReference type="PROSITE" id="PS50046">
    <property type="entry name" value="PHYTOCHROME_2"/>
    <property type="match status" value="1"/>
</dbReference>
<dbReference type="SMART" id="SM00065">
    <property type="entry name" value="GAF"/>
    <property type="match status" value="1"/>
</dbReference>
<name>A0A1H5S1A1_9RHOO</name>
<dbReference type="SUPFAM" id="SSF55073">
    <property type="entry name" value="Nucleotide cyclase"/>
    <property type="match status" value="1"/>
</dbReference>
<sequence>MINAPFGDCKSAALHLADSIQPFGVLLVIEREGGRICAVSANVEAWLGLSPQGLLGAPWSAALPAGLRALVEALPDEAEGRQAPGSPQARLRAFRCNGRSLIAALHLAGPHLVLELEAGCAPVFGQREQVLAQGVAALAATDSEEAAARALMRQVADVTGYDRVMLYRFLPDWHGKVIDEVLRPGVEGFLGLHFPAGDVPANARRLYLVKRQRVIADVDAEPVPVLSAVDGLSVDLTHAELRAVHPVHVQYLKNMGVAASFSVSVVAAGRLWGLIACHHLEPKAVSFADRQLCEQLATVAAIHMSDLQRLAYEQARHAHHLARARLRLELQASGGGRHAIATQLERMRGAFGAQGGWARLDGRDHYSGDVPDEASLSVLQRWLDRLGGEKVSSYDVLPAALEVNPALLRLASGLLYLPLGGQDFVVLLRVEQPENVAWAGGPAAPPESGAPPLGLGPRTSFRVWREQTRGRASPWLDTDIEAAALLRAMLLEHGERLDLERMALTDPLTGLCNRAMFERKLQEAVDLGVRGNDLSALLMIDLDRFKPVNDRYGHPVGDALLVEVAERLRRHVRGRDVVARLGGDEFAVIQFHAGSERDVEAAAARILDAIRAPYAVLGHRVEIGASIGAALCPRDAAEPQALVKLADLALYRVKHGGRDGFRLFDSSMLA</sequence>
<dbReference type="InterPro" id="IPR003018">
    <property type="entry name" value="GAF"/>
</dbReference>
<dbReference type="PANTHER" id="PTHR46663:SF4">
    <property type="entry name" value="DIGUANYLATE CYCLASE DGCT-RELATED"/>
    <property type="match status" value="1"/>
</dbReference>
<dbReference type="InterPro" id="IPR052163">
    <property type="entry name" value="DGC-Regulatory_Protein"/>
</dbReference>
<dbReference type="PRINTS" id="PR01033">
    <property type="entry name" value="PHYTOCHROME"/>
</dbReference>
<reference evidence="5 6" key="1">
    <citation type="submission" date="2016-12" db="EMBL/GenBank/DDBJ databases">
        <title>Complete genome sequence of Thauera chlorobenzoica, a Betaproteobacterium degrading haloaromatics anaerobically to CO2 and halides.</title>
        <authorList>
            <person name="Goris T."/>
            <person name="Mergelsberg M."/>
            <person name="Boll M."/>
        </authorList>
    </citation>
    <scope>NUCLEOTIDE SEQUENCE [LARGE SCALE GENOMIC DNA]</scope>
    <source>
        <strain evidence="5 6">3CB1</strain>
    </source>
</reference>
<dbReference type="Proteomes" id="UP000185739">
    <property type="component" value="Chromosome"/>
</dbReference>
<dbReference type="InterPro" id="IPR001294">
    <property type="entry name" value="Phytochrome"/>
</dbReference>
<proteinExistence type="predicted"/>
<dbReference type="InterPro" id="IPR013654">
    <property type="entry name" value="PAS_2"/>
</dbReference>
<dbReference type="KEGG" id="tcl:Tchl_2219"/>
<dbReference type="OrthoDB" id="9808408at2"/>
<keyword evidence="4" id="KW-0675">Receptor</keyword>
<dbReference type="Pfam" id="PF00990">
    <property type="entry name" value="GGDEF"/>
    <property type="match status" value="1"/>
</dbReference>
<dbReference type="GO" id="GO:0009584">
    <property type="term" value="P:detection of visible light"/>
    <property type="evidence" value="ECO:0007669"/>
    <property type="project" value="InterPro"/>
</dbReference>
<keyword evidence="3" id="KW-0157">Chromophore</keyword>
<dbReference type="Gene3D" id="3.30.450.40">
    <property type="match status" value="1"/>
</dbReference>
<dbReference type="EMBL" id="CP018839">
    <property type="protein sequence ID" value="APR05059.1"/>
    <property type="molecule type" value="Genomic_DNA"/>
</dbReference>
<dbReference type="GO" id="GO:0003824">
    <property type="term" value="F:catalytic activity"/>
    <property type="evidence" value="ECO:0007669"/>
    <property type="project" value="UniProtKB-ARBA"/>
</dbReference>
<dbReference type="FunFam" id="3.30.70.270:FF:000001">
    <property type="entry name" value="Diguanylate cyclase domain protein"/>
    <property type="match status" value="1"/>
</dbReference>
<dbReference type="InterPro" id="IPR013515">
    <property type="entry name" value="Phytochrome_cen-reg"/>
</dbReference>
<dbReference type="SUPFAM" id="SSF55785">
    <property type="entry name" value="PYP-like sensor domain (PAS domain)"/>
    <property type="match status" value="1"/>
</dbReference>
<dbReference type="InterPro" id="IPR029787">
    <property type="entry name" value="Nucleotide_cyclase"/>
</dbReference>
<dbReference type="InterPro" id="IPR043150">
    <property type="entry name" value="Phytochrome_PHY_sf"/>
</dbReference>
<dbReference type="InterPro" id="IPR035965">
    <property type="entry name" value="PAS-like_dom_sf"/>
</dbReference>